<feature type="domain" description="DEAD-box RNA helicase Q" evidence="10">
    <location>
        <begin position="265"/>
        <end position="293"/>
    </location>
</feature>
<keyword evidence="3" id="KW-0378">Hydrolase</keyword>
<dbReference type="PROSITE" id="PS51195">
    <property type="entry name" value="Q_MOTIF"/>
    <property type="match status" value="1"/>
</dbReference>
<dbReference type="InterPro" id="IPR014014">
    <property type="entry name" value="RNA_helicase_DEAD_Q_motif"/>
</dbReference>
<feature type="domain" description="Helicase C-terminal" evidence="9">
    <location>
        <begin position="485"/>
        <end position="646"/>
    </location>
</feature>
<feature type="region of interest" description="Disordered" evidence="7">
    <location>
        <begin position="832"/>
        <end position="856"/>
    </location>
</feature>
<feature type="domain" description="Helicase ATP-binding" evidence="8">
    <location>
        <begin position="296"/>
        <end position="474"/>
    </location>
</feature>
<dbReference type="InterPro" id="IPR036612">
    <property type="entry name" value="KH_dom_type_1_sf"/>
</dbReference>
<feature type="compositionally biased region" description="Basic and acidic residues" evidence="7">
    <location>
        <begin position="672"/>
        <end position="689"/>
    </location>
</feature>
<dbReference type="CDD" id="cd18787">
    <property type="entry name" value="SF2_C_DEAD"/>
    <property type="match status" value="1"/>
</dbReference>
<dbReference type="InterPro" id="IPR000629">
    <property type="entry name" value="RNA-helicase_DEAD-box_CS"/>
</dbReference>
<dbReference type="OrthoDB" id="196131at2759"/>
<dbReference type="SMART" id="SM00487">
    <property type="entry name" value="DEXDc"/>
    <property type="match status" value="1"/>
</dbReference>
<keyword evidence="5" id="KW-0067">ATP-binding</keyword>
<evidence type="ECO:0000256" key="3">
    <source>
        <dbReference type="ARBA" id="ARBA00022801"/>
    </source>
</evidence>
<dbReference type="InterPro" id="IPR011545">
    <property type="entry name" value="DEAD/DEAH_box_helicase_dom"/>
</dbReference>
<gene>
    <name evidence="11" type="ORF">SNAT2548_LOCUS24490</name>
</gene>
<feature type="compositionally biased region" description="Acidic residues" evidence="7">
    <location>
        <begin position="96"/>
        <end position="123"/>
    </location>
</feature>
<dbReference type="PROSITE" id="PS00039">
    <property type="entry name" value="DEAD_ATP_HELICASE"/>
    <property type="match status" value="1"/>
</dbReference>
<dbReference type="PROSITE" id="PS51192">
    <property type="entry name" value="HELICASE_ATP_BIND_1"/>
    <property type="match status" value="1"/>
</dbReference>
<feature type="short sequence motif" description="Q motif" evidence="6">
    <location>
        <begin position="265"/>
        <end position="293"/>
    </location>
</feature>
<comment type="caution">
    <text evidence="11">The sequence shown here is derived from an EMBL/GenBank/DDBJ whole genome shotgun (WGS) entry which is preliminary data.</text>
</comment>
<feature type="compositionally biased region" description="Low complexity" evidence="7">
    <location>
        <begin position="10"/>
        <end position="21"/>
    </location>
</feature>
<dbReference type="SMART" id="SM00490">
    <property type="entry name" value="HELICc"/>
    <property type="match status" value="1"/>
</dbReference>
<evidence type="ECO:0000256" key="5">
    <source>
        <dbReference type="ARBA" id="ARBA00022840"/>
    </source>
</evidence>
<feature type="compositionally biased region" description="Basic and acidic residues" evidence="7">
    <location>
        <begin position="705"/>
        <end position="726"/>
    </location>
</feature>
<evidence type="ECO:0000256" key="2">
    <source>
        <dbReference type="ARBA" id="ARBA00022741"/>
    </source>
</evidence>
<evidence type="ECO:0000259" key="10">
    <source>
        <dbReference type="PROSITE" id="PS51195"/>
    </source>
</evidence>
<keyword evidence="2" id="KW-0547">Nucleotide-binding</keyword>
<feature type="region of interest" description="Disordered" evidence="7">
    <location>
        <begin position="747"/>
        <end position="796"/>
    </location>
</feature>
<feature type="compositionally biased region" description="Basic and acidic residues" evidence="7">
    <location>
        <begin position="151"/>
        <end position="172"/>
    </location>
</feature>
<evidence type="ECO:0000259" key="8">
    <source>
        <dbReference type="PROSITE" id="PS51192"/>
    </source>
</evidence>
<evidence type="ECO:0000259" key="9">
    <source>
        <dbReference type="PROSITE" id="PS51194"/>
    </source>
</evidence>
<dbReference type="Gene3D" id="3.40.50.300">
    <property type="entry name" value="P-loop containing nucleotide triphosphate hydrolases"/>
    <property type="match status" value="2"/>
</dbReference>
<feature type="region of interest" description="Disordered" evidence="7">
    <location>
        <begin position="645"/>
        <end position="732"/>
    </location>
</feature>
<dbReference type="GO" id="GO:0003723">
    <property type="term" value="F:RNA binding"/>
    <property type="evidence" value="ECO:0007669"/>
    <property type="project" value="InterPro"/>
</dbReference>
<dbReference type="FunFam" id="3.40.50.300:FF:000079">
    <property type="entry name" value="probable ATP-dependent RNA helicase DDX17"/>
    <property type="match status" value="1"/>
</dbReference>
<proteinExistence type="predicted"/>
<dbReference type="InterPro" id="IPR014001">
    <property type="entry name" value="Helicase_ATP-bd"/>
</dbReference>
<dbReference type="Proteomes" id="UP000604046">
    <property type="component" value="Unassembled WGS sequence"/>
</dbReference>
<reference evidence="11" key="1">
    <citation type="submission" date="2021-02" db="EMBL/GenBank/DDBJ databases">
        <authorList>
            <person name="Dougan E. K."/>
            <person name="Rhodes N."/>
            <person name="Thang M."/>
            <person name="Chan C."/>
        </authorList>
    </citation>
    <scope>NUCLEOTIDE SEQUENCE</scope>
</reference>
<dbReference type="SUPFAM" id="SSF52540">
    <property type="entry name" value="P-loop containing nucleoside triphosphate hydrolases"/>
    <property type="match status" value="2"/>
</dbReference>
<dbReference type="EMBL" id="CAJNDS010002359">
    <property type="protein sequence ID" value="CAE7448488.1"/>
    <property type="molecule type" value="Genomic_DNA"/>
</dbReference>
<dbReference type="PROSITE" id="PS51194">
    <property type="entry name" value="HELICASE_CTER"/>
    <property type="match status" value="1"/>
</dbReference>
<feature type="compositionally biased region" description="Low complexity" evidence="7">
    <location>
        <begin position="747"/>
        <end position="759"/>
    </location>
</feature>
<dbReference type="PANTHER" id="PTHR47958">
    <property type="entry name" value="ATP-DEPENDENT RNA HELICASE DBP3"/>
    <property type="match status" value="1"/>
</dbReference>
<keyword evidence="12" id="KW-1185">Reference proteome</keyword>
<feature type="region of interest" description="Disordered" evidence="7">
    <location>
        <begin position="10"/>
        <end position="195"/>
    </location>
</feature>
<dbReference type="EC" id="3.6.4.13" evidence="1"/>
<dbReference type="GO" id="GO:0003724">
    <property type="term" value="F:RNA helicase activity"/>
    <property type="evidence" value="ECO:0007669"/>
    <property type="project" value="UniProtKB-EC"/>
</dbReference>
<dbReference type="InterPro" id="IPR001650">
    <property type="entry name" value="Helicase_C-like"/>
</dbReference>
<evidence type="ECO:0000256" key="6">
    <source>
        <dbReference type="PROSITE-ProRule" id="PRU00552"/>
    </source>
</evidence>
<dbReference type="GO" id="GO:0005524">
    <property type="term" value="F:ATP binding"/>
    <property type="evidence" value="ECO:0007669"/>
    <property type="project" value="UniProtKB-KW"/>
</dbReference>
<dbReference type="SUPFAM" id="SSF54791">
    <property type="entry name" value="Eukaryotic type KH-domain (KH-domain type I)"/>
    <property type="match status" value="1"/>
</dbReference>
<keyword evidence="4" id="KW-0347">Helicase</keyword>
<evidence type="ECO:0000313" key="12">
    <source>
        <dbReference type="Proteomes" id="UP000604046"/>
    </source>
</evidence>
<dbReference type="GO" id="GO:0016787">
    <property type="term" value="F:hydrolase activity"/>
    <property type="evidence" value="ECO:0007669"/>
    <property type="project" value="UniProtKB-KW"/>
</dbReference>
<evidence type="ECO:0000256" key="7">
    <source>
        <dbReference type="SAM" id="MobiDB-lite"/>
    </source>
</evidence>
<dbReference type="InterPro" id="IPR027417">
    <property type="entry name" value="P-loop_NTPase"/>
</dbReference>
<dbReference type="AlphaFoldDB" id="A0A812RR79"/>
<dbReference type="Pfam" id="PF00271">
    <property type="entry name" value="Helicase_C"/>
    <property type="match status" value="1"/>
</dbReference>
<evidence type="ECO:0000313" key="11">
    <source>
        <dbReference type="EMBL" id="CAE7448488.1"/>
    </source>
</evidence>
<organism evidence="11 12">
    <name type="scientific">Symbiodinium natans</name>
    <dbReference type="NCBI Taxonomy" id="878477"/>
    <lineage>
        <taxon>Eukaryota</taxon>
        <taxon>Sar</taxon>
        <taxon>Alveolata</taxon>
        <taxon>Dinophyceae</taxon>
        <taxon>Suessiales</taxon>
        <taxon>Symbiodiniaceae</taxon>
        <taxon>Symbiodinium</taxon>
    </lineage>
</organism>
<name>A0A812RR79_9DINO</name>
<evidence type="ECO:0000256" key="1">
    <source>
        <dbReference type="ARBA" id="ARBA00012552"/>
    </source>
</evidence>
<feature type="compositionally biased region" description="Polar residues" evidence="7">
    <location>
        <begin position="27"/>
        <end position="37"/>
    </location>
</feature>
<feature type="compositionally biased region" description="Acidic residues" evidence="7">
    <location>
        <begin position="173"/>
        <end position="182"/>
    </location>
</feature>
<sequence length="1028" mass="111727">MCAALCASAAAGGSPASAASGEEVDDQLSTFTEQSHSAVGGVGEASGEQSHSAVGGVGEASGEKSHSAAVGGVGAASGALSDFRRSRKAKRRLEDVEGQNAEEEEADDEAEDNEEGDEADEVVTDTPMQETAAEGVKIVETKKEKRRKRREAKEAEAKAKAEAAKKRAREGFGEGDGDWMESDPDRSEQSSEEQMESYFDLVKRFTTKKTLPTVDHDKIDYKPFRKNLYVQVKEITNMKDHEVADLRRTHGDITVRGKRCPHPVTSFLQCGLPNKIMKIMEKRDFEKPFPIQMQAIPALMCGRDVIGVAQTGSGKTLAYLLPLIRHILDQPKLGNGDGPVGFVVAPTRELALQIQREANTFCKAVHLISVCAYGGGPMGEQLSALKKGAELLVGTPGRLIDVLTTSGGKITNLRRVTFLVLDEADRMFDMGFEPQIGMFLQSTRPDKQVAMFSATLPAHVEALARKVLKKPLEISVGEKNTAASNVTQFVEVLDESQKFYRLLQLLGEWHEHGAIMIFVHQQKDVDEMFTELLKYGYPPLALHGGQDQQDRDFTLQDFKDGISNILIATSVAARGIDVKNVILVVNFKVPDHLEDYIHRIGRTGRAGKAGFAYTFIQPDEADRAQDLVDALRQCNQEVPHKLKALSEEHQTAVNTGQAQKRKRWGGFGGKSFKYDNTEKSRQQQERQQAKSDLLIGDFEEEEEFKDPWMEPDKPAKGRGKQRDDNGSAKATGTDTVAAAANVAAKMQAAAAKQNGANEDASAHGATGVPQPASLQSKVMPKKSEKEIQEQARQMAQDTLKSLPEEVQEKQLPALIEKLVNKLRKAEQAKLDEAAAKVPAPPPEEEAEVKEPEPAPSPAMKAIPLVPGVLGQGLVPAKATMVTSAIESLQAQAAKPGAGTAHLAEEKAAKMLGAKDIPAGMCSDELEINDYPQIARQKITHRDPLVAIEEMTGAKVQVKGQHFTSGARMPEGAKKLYVEILGPTQVSVAKAKHEVYKMMEALAIRTLNIPGLSRAVMGTPGRYDPAVGK</sequence>
<protein>
    <recommendedName>
        <fullName evidence="1">RNA helicase</fullName>
        <ecNumber evidence="1">3.6.4.13</ecNumber>
    </recommendedName>
</protein>
<dbReference type="Pfam" id="PF00270">
    <property type="entry name" value="DEAD"/>
    <property type="match status" value="1"/>
</dbReference>
<accession>A0A812RR79</accession>
<evidence type="ECO:0000256" key="4">
    <source>
        <dbReference type="ARBA" id="ARBA00022806"/>
    </source>
</evidence>